<name>A0AAV5AP00_9AGAM</name>
<proteinExistence type="inferred from homology"/>
<comment type="similarity">
    <text evidence="2">Belongs to the WD repeat HIR1 family.</text>
</comment>
<feature type="compositionally biased region" description="Polar residues" evidence="10">
    <location>
        <begin position="687"/>
        <end position="696"/>
    </location>
</feature>
<dbReference type="GO" id="GO:0005634">
    <property type="term" value="C:nucleus"/>
    <property type="evidence" value="ECO:0007669"/>
    <property type="project" value="UniProtKB-SubCell"/>
</dbReference>
<dbReference type="PROSITE" id="PS50082">
    <property type="entry name" value="WD_REPEATS_2"/>
    <property type="match status" value="3"/>
</dbReference>
<dbReference type="InterPro" id="IPR015943">
    <property type="entry name" value="WD40/YVTN_repeat-like_dom_sf"/>
</dbReference>
<dbReference type="InterPro" id="IPR036322">
    <property type="entry name" value="WD40_repeat_dom_sf"/>
</dbReference>
<reference evidence="12" key="1">
    <citation type="submission" date="2021-10" db="EMBL/GenBank/DDBJ databases">
        <title>De novo Genome Assembly of Clathrus columnatus (Basidiomycota, Fungi) Using Illumina and Nanopore Sequence Data.</title>
        <authorList>
            <person name="Ogiso-Tanaka E."/>
            <person name="Itagaki H."/>
            <person name="Hosoya T."/>
            <person name="Hosaka K."/>
        </authorList>
    </citation>
    <scope>NUCLEOTIDE SEQUENCE</scope>
    <source>
        <strain evidence="12">MO-923</strain>
    </source>
</reference>
<dbReference type="AlphaFoldDB" id="A0AAV5AP00"/>
<feature type="repeat" description="WD" evidence="9">
    <location>
        <begin position="173"/>
        <end position="209"/>
    </location>
</feature>
<dbReference type="GO" id="GO:0006334">
    <property type="term" value="P:nucleosome assembly"/>
    <property type="evidence" value="ECO:0007669"/>
    <property type="project" value="TreeGrafter"/>
</dbReference>
<evidence type="ECO:0000313" key="13">
    <source>
        <dbReference type="Proteomes" id="UP001050691"/>
    </source>
</evidence>
<dbReference type="PANTHER" id="PTHR15271:SF4">
    <property type="entry name" value="CHROMATIN ASSEMBLY FACTOR 1 SUBUNIT B"/>
    <property type="match status" value="1"/>
</dbReference>
<feature type="compositionally biased region" description="Polar residues" evidence="10">
    <location>
        <begin position="706"/>
        <end position="719"/>
    </location>
</feature>
<feature type="compositionally biased region" description="Pro residues" evidence="10">
    <location>
        <begin position="360"/>
        <end position="369"/>
    </location>
</feature>
<dbReference type="GO" id="GO:0033186">
    <property type="term" value="C:CAF-1 complex"/>
    <property type="evidence" value="ECO:0007669"/>
    <property type="project" value="TreeGrafter"/>
</dbReference>
<sequence length="808" mass="88982">MRVKTLEIRWHDQKPISTCDFQPLPHARRSRQTKEPQSLSQCYRLATGGEDNNVRVRSNVKIYVKNTLHSQPTLRCAPPHPPRVEYRSTLSKHSAAVNVVRFSPNGELLASAGDDGMIIIWCQTDRPPTTLYGSENNGEEDPEHWKVRISFRLILSSFKSRYGYLPNYRCTINEIYDLAWSPTGEYVIAGSTDNAARIFNVADGSCVRELAEHNHYVQGVAWDPMNEFIATQSSDRAVHVYSVSTKHGSFETHAIGKNVRMSVRTSRAPSVNTNRPRMMRRSSTASDAESAVSELPQREEPSHALVAPPTPSTSIASTPNMFPPPQIERSSSRRSSFSGSNAPVSPAPSSSHGHFGRSPSPMPPLPAIRPQPGNSSPWTSVKLYGDESFTNFFRRLTFSPDGAMLLTPAGHFEDPAVIPTRGRKGLNSNTDQDPSSASSVYIYTRANFARSPVAQLPGHKKPSVAVKFSPILYDLRPDLTGDPAPVKRITVERGQDTLVETDIGITPSTSETASLIKNNAPSASSLTPLSNAMPAPSLPLTSPSISIAQESLPTPITPHTSTPASVFALPYRMLFSIATMDTITVHDTQQTSPICMFSKLHYDEFTDMTWFVICRRLWLFDVLMVSLRRSPDGQCLMLSSRDGFCTIVIFDEHLPQYHTQQQALQLQSLAHSIGSHPPLTPVHTLSPIVSTHSHSPSIPAKRSEPPSGSESNTKSQESTAEPPGDIPVVRDVKDPSQEPPKKKRRVALTHLGDIGPHINPESDSELFFLFVLESASDFHWEAPDGFPKLHTVDLIGSTLSCSAYNNPI</sequence>
<keyword evidence="8" id="KW-0539">Nucleus</keyword>
<evidence type="ECO:0000256" key="3">
    <source>
        <dbReference type="ARBA" id="ARBA00022574"/>
    </source>
</evidence>
<evidence type="ECO:0000256" key="10">
    <source>
        <dbReference type="SAM" id="MobiDB-lite"/>
    </source>
</evidence>
<feature type="region of interest" description="Disordered" evidence="10">
    <location>
        <begin position="684"/>
        <end position="745"/>
    </location>
</feature>
<keyword evidence="3 9" id="KW-0853">WD repeat</keyword>
<feature type="region of interest" description="Disordered" evidence="10">
    <location>
        <begin position="257"/>
        <end position="374"/>
    </location>
</feature>
<dbReference type="InterPro" id="IPR045145">
    <property type="entry name" value="PTHR15271"/>
</dbReference>
<dbReference type="PROSITE" id="PS50294">
    <property type="entry name" value="WD_REPEATS_REGION"/>
    <property type="match status" value="1"/>
</dbReference>
<evidence type="ECO:0000256" key="5">
    <source>
        <dbReference type="ARBA" id="ARBA00022763"/>
    </source>
</evidence>
<feature type="domain" description="CAF1B/HIR1 beta-propeller" evidence="11">
    <location>
        <begin position="1"/>
        <end position="252"/>
    </location>
</feature>
<dbReference type="InterPro" id="IPR055410">
    <property type="entry name" value="Beta-prop_CAF1B_HIR1"/>
</dbReference>
<evidence type="ECO:0000256" key="9">
    <source>
        <dbReference type="PROSITE-ProRule" id="PRU00221"/>
    </source>
</evidence>
<evidence type="ECO:0000256" key="6">
    <source>
        <dbReference type="ARBA" id="ARBA00022853"/>
    </source>
</evidence>
<comment type="caution">
    <text evidence="12">The sequence shown here is derived from an EMBL/GenBank/DDBJ whole genome shotgun (WGS) entry which is preliminary data.</text>
</comment>
<keyword evidence="7" id="KW-0234">DNA repair</keyword>
<keyword evidence="5" id="KW-0227">DNA damage</keyword>
<dbReference type="GO" id="GO:0006281">
    <property type="term" value="P:DNA repair"/>
    <property type="evidence" value="ECO:0007669"/>
    <property type="project" value="UniProtKB-KW"/>
</dbReference>
<keyword evidence="13" id="KW-1185">Reference proteome</keyword>
<feature type="repeat" description="WD" evidence="9">
    <location>
        <begin position="210"/>
        <end position="245"/>
    </location>
</feature>
<feature type="compositionally biased region" description="Polar residues" evidence="10">
    <location>
        <begin position="263"/>
        <end position="287"/>
    </location>
</feature>
<keyword evidence="4" id="KW-0677">Repeat</keyword>
<protein>
    <recommendedName>
        <fullName evidence="11">CAF1B/HIR1 beta-propeller domain-containing protein</fullName>
    </recommendedName>
</protein>
<dbReference type="SMART" id="SM00320">
    <property type="entry name" value="WD40"/>
    <property type="match status" value="4"/>
</dbReference>
<evidence type="ECO:0000256" key="8">
    <source>
        <dbReference type="ARBA" id="ARBA00023242"/>
    </source>
</evidence>
<accession>A0AAV5AP00</accession>
<gene>
    <name evidence="12" type="ORF">Clacol_009051</name>
</gene>
<feature type="compositionally biased region" description="Basic and acidic residues" evidence="10">
    <location>
        <begin position="728"/>
        <end position="740"/>
    </location>
</feature>
<organism evidence="12 13">
    <name type="scientific">Clathrus columnatus</name>
    <dbReference type="NCBI Taxonomy" id="1419009"/>
    <lineage>
        <taxon>Eukaryota</taxon>
        <taxon>Fungi</taxon>
        <taxon>Dikarya</taxon>
        <taxon>Basidiomycota</taxon>
        <taxon>Agaricomycotina</taxon>
        <taxon>Agaricomycetes</taxon>
        <taxon>Phallomycetidae</taxon>
        <taxon>Phallales</taxon>
        <taxon>Clathraceae</taxon>
        <taxon>Clathrus</taxon>
    </lineage>
</organism>
<evidence type="ECO:0000313" key="12">
    <source>
        <dbReference type="EMBL" id="GJJ14783.1"/>
    </source>
</evidence>
<evidence type="ECO:0000256" key="4">
    <source>
        <dbReference type="ARBA" id="ARBA00022737"/>
    </source>
</evidence>
<dbReference type="SUPFAM" id="SSF50978">
    <property type="entry name" value="WD40 repeat-like"/>
    <property type="match status" value="1"/>
</dbReference>
<dbReference type="InterPro" id="IPR001680">
    <property type="entry name" value="WD40_rpt"/>
</dbReference>
<dbReference type="EMBL" id="BPWL01000010">
    <property type="protein sequence ID" value="GJJ14783.1"/>
    <property type="molecule type" value="Genomic_DNA"/>
</dbReference>
<dbReference type="GO" id="GO:0006335">
    <property type="term" value="P:DNA replication-dependent chromatin assembly"/>
    <property type="evidence" value="ECO:0007669"/>
    <property type="project" value="InterPro"/>
</dbReference>
<comment type="subcellular location">
    <subcellularLocation>
        <location evidence="1">Nucleus</location>
    </subcellularLocation>
</comment>
<keyword evidence="6" id="KW-0156">Chromatin regulator</keyword>
<evidence type="ECO:0000256" key="2">
    <source>
        <dbReference type="ARBA" id="ARBA00007306"/>
    </source>
</evidence>
<dbReference type="PANTHER" id="PTHR15271">
    <property type="entry name" value="CHROMATIN ASSEMBLY FACTOR 1 SUBUNIT B"/>
    <property type="match status" value="1"/>
</dbReference>
<evidence type="ECO:0000256" key="1">
    <source>
        <dbReference type="ARBA" id="ARBA00004123"/>
    </source>
</evidence>
<feature type="compositionally biased region" description="Low complexity" evidence="10">
    <location>
        <begin position="333"/>
        <end position="353"/>
    </location>
</feature>
<evidence type="ECO:0000256" key="7">
    <source>
        <dbReference type="ARBA" id="ARBA00023204"/>
    </source>
</evidence>
<dbReference type="Proteomes" id="UP001050691">
    <property type="component" value="Unassembled WGS sequence"/>
</dbReference>
<dbReference type="Gene3D" id="2.130.10.10">
    <property type="entry name" value="YVTN repeat-like/Quinoprotein amine dehydrogenase"/>
    <property type="match status" value="2"/>
</dbReference>
<feature type="repeat" description="WD" evidence="9">
    <location>
        <begin position="90"/>
        <end position="121"/>
    </location>
</feature>
<dbReference type="Pfam" id="PF24105">
    <property type="entry name" value="Beta-prop_CAF1B_HIR1"/>
    <property type="match status" value="1"/>
</dbReference>
<evidence type="ECO:0000259" key="11">
    <source>
        <dbReference type="Pfam" id="PF24105"/>
    </source>
</evidence>